<feature type="region of interest" description="Disordered" evidence="1">
    <location>
        <begin position="284"/>
        <end position="360"/>
    </location>
</feature>
<feature type="compositionally biased region" description="Polar residues" evidence="1">
    <location>
        <begin position="412"/>
        <end position="447"/>
    </location>
</feature>
<name>A0ABM1T0L9_LIMPO</name>
<dbReference type="Pfam" id="PF12348">
    <property type="entry name" value="CLASP_N"/>
    <property type="match status" value="1"/>
</dbReference>
<dbReference type="Proteomes" id="UP000694941">
    <property type="component" value="Unplaced"/>
</dbReference>
<protein>
    <submittedName>
        <fullName evidence="4">TOG array regulator of axonemal microtubules protein 2-like isoform X1</fullName>
    </submittedName>
</protein>
<keyword evidence="3" id="KW-1185">Reference proteome</keyword>
<sequence length="705" mass="79271">MVIGTNSIVRKHEDTVKLCCNNKGNVEDMTVGESSPIPLKPTLARALSARSRHQRPLHQRRCQTDQVLGALWKMAEPQYSVWSSATTENDSEVEEVDALLTPYDKAQSEQNRDSTRINDSNRLPSTSSLGDEDISSDPKQKSFSSITDAVFSGKPVLIRSPSLRWLKQGNRARIENRANREVHSDKTQRIMGNSEPASKPPDGDSFASHKIKVVGTGIVPSTKSLITKPSPLRRRVNAWNIAPSLTPELKNVYTQYKDREFVPTENSRDVKTSPTDEYEDDFEAISSESENNDHLIIPTASVTRNKQFKRQQQVFKEKRRVKERDRQMQKQHLEKKQEDERERHRQKRESSKKREQDEDTSILRRTRIELDNENKSYSNTDNFLLLEATSAIALSPSSKSTSRLRKKISPERVSSSQSLPGKTKKNSPVTSATISERGSIENSGSFSNPCDSLTNALKTITSEDWLQKVNAMNEFNRLAAYQPQLLQAELHSVVLVLLSEIRNLRSSVSRAAINTFGILFQKCPRHMEADLDLITKTLLHKSGENAGFIREDIGKTLKHLVDGVSLQKAALAIVDGGASHRNAAVRGTTAEFLSMTVEKLGPSRCMTGCKDVAEKVISATAQFVMDRSPLARFYGRTIFSMLMEHPDFDRILQKNLSTSTIRHIRNVLDSIKKKGVGKRPEEGISFKSTKSDFSINRSVRAKKLT</sequence>
<gene>
    <name evidence="4" type="primary">LOC106465781</name>
</gene>
<reference evidence="4" key="1">
    <citation type="submission" date="2025-08" db="UniProtKB">
        <authorList>
            <consortium name="RefSeq"/>
        </authorList>
    </citation>
    <scope>IDENTIFICATION</scope>
    <source>
        <tissue evidence="4">Muscle</tissue>
    </source>
</reference>
<feature type="region of interest" description="Disordered" evidence="1">
    <location>
        <begin position="101"/>
        <end position="146"/>
    </location>
</feature>
<dbReference type="InterPro" id="IPR034085">
    <property type="entry name" value="TOG"/>
</dbReference>
<feature type="domain" description="TOG" evidence="2">
    <location>
        <begin position="445"/>
        <end position="677"/>
    </location>
</feature>
<feature type="region of interest" description="Disordered" evidence="1">
    <location>
        <begin position="395"/>
        <end position="447"/>
    </location>
</feature>
<evidence type="ECO:0000313" key="3">
    <source>
        <dbReference type="Proteomes" id="UP000694941"/>
    </source>
</evidence>
<evidence type="ECO:0000313" key="4">
    <source>
        <dbReference type="RefSeq" id="XP_022249425.1"/>
    </source>
</evidence>
<evidence type="ECO:0000256" key="1">
    <source>
        <dbReference type="SAM" id="MobiDB-lite"/>
    </source>
</evidence>
<feature type="compositionally biased region" description="Basic and acidic residues" evidence="1">
    <location>
        <begin position="106"/>
        <end position="116"/>
    </location>
</feature>
<feature type="compositionally biased region" description="Polar residues" evidence="1">
    <location>
        <begin position="300"/>
        <end position="314"/>
    </location>
</feature>
<accession>A0ABM1T0L9</accession>
<proteinExistence type="predicted"/>
<dbReference type="Gene3D" id="1.25.10.10">
    <property type="entry name" value="Leucine-rich Repeat Variant"/>
    <property type="match status" value="1"/>
</dbReference>
<feature type="region of interest" description="Disordered" evidence="1">
    <location>
        <begin position="180"/>
        <end position="205"/>
    </location>
</feature>
<feature type="compositionally biased region" description="Polar residues" evidence="1">
    <location>
        <begin position="117"/>
        <end position="129"/>
    </location>
</feature>
<dbReference type="SUPFAM" id="SSF48371">
    <property type="entry name" value="ARM repeat"/>
    <property type="match status" value="1"/>
</dbReference>
<organism evidence="3 4">
    <name type="scientific">Limulus polyphemus</name>
    <name type="common">Atlantic horseshoe crab</name>
    <dbReference type="NCBI Taxonomy" id="6850"/>
    <lineage>
        <taxon>Eukaryota</taxon>
        <taxon>Metazoa</taxon>
        <taxon>Ecdysozoa</taxon>
        <taxon>Arthropoda</taxon>
        <taxon>Chelicerata</taxon>
        <taxon>Merostomata</taxon>
        <taxon>Xiphosura</taxon>
        <taxon>Limulidae</taxon>
        <taxon>Limulus</taxon>
    </lineage>
</organism>
<evidence type="ECO:0000259" key="2">
    <source>
        <dbReference type="SMART" id="SM01349"/>
    </source>
</evidence>
<dbReference type="RefSeq" id="XP_022249425.1">
    <property type="nucleotide sequence ID" value="XM_022393717.1"/>
</dbReference>
<dbReference type="GeneID" id="106465781"/>
<dbReference type="SMART" id="SM01349">
    <property type="entry name" value="TOG"/>
    <property type="match status" value="1"/>
</dbReference>
<dbReference type="InterPro" id="IPR024395">
    <property type="entry name" value="CLASP_N_dom"/>
</dbReference>
<dbReference type="PANTHER" id="PTHR21567:SF87">
    <property type="entry name" value="CRESCERIN-LIKE PROTEIN CHE-12"/>
    <property type="match status" value="1"/>
</dbReference>
<dbReference type="InterPro" id="IPR016024">
    <property type="entry name" value="ARM-type_fold"/>
</dbReference>
<dbReference type="InterPro" id="IPR011989">
    <property type="entry name" value="ARM-like"/>
</dbReference>
<dbReference type="PANTHER" id="PTHR21567">
    <property type="entry name" value="CLASP"/>
    <property type="match status" value="1"/>
</dbReference>
<feature type="compositionally biased region" description="Basic and acidic residues" evidence="1">
    <location>
        <begin position="320"/>
        <end position="356"/>
    </location>
</feature>